<evidence type="ECO:0000313" key="1">
    <source>
        <dbReference type="EMBL" id="KAA2234750.1"/>
    </source>
</evidence>
<dbReference type="Proteomes" id="UP000323142">
    <property type="component" value="Unassembled WGS sequence"/>
</dbReference>
<comment type="caution">
    <text evidence="1">The sequence shown here is derived from an EMBL/GenBank/DDBJ whole genome shotgun (WGS) entry which is preliminary data.</text>
</comment>
<name>A0A5B2V8G8_9HYPH</name>
<reference evidence="1 2" key="2">
    <citation type="submission" date="2019-09" db="EMBL/GenBank/DDBJ databases">
        <authorList>
            <person name="Jin C."/>
        </authorList>
    </citation>
    <scope>NUCLEOTIDE SEQUENCE [LARGE SCALE GENOMIC DNA]</scope>
    <source>
        <strain evidence="1 2">BN140002</strain>
    </source>
</reference>
<evidence type="ECO:0000313" key="2">
    <source>
        <dbReference type="Proteomes" id="UP000323142"/>
    </source>
</evidence>
<dbReference type="OrthoDB" id="9814791at2"/>
<accession>A0A5B2V8G8</accession>
<dbReference type="RefSeq" id="WP_149821963.1">
    <property type="nucleotide sequence ID" value="NZ_VUOA01000044.1"/>
</dbReference>
<organism evidence="1 2">
    <name type="scientific">Salinarimonas soli</name>
    <dbReference type="NCBI Taxonomy" id="1638099"/>
    <lineage>
        <taxon>Bacteria</taxon>
        <taxon>Pseudomonadati</taxon>
        <taxon>Pseudomonadota</taxon>
        <taxon>Alphaproteobacteria</taxon>
        <taxon>Hyphomicrobiales</taxon>
        <taxon>Salinarimonadaceae</taxon>
        <taxon>Salinarimonas</taxon>
    </lineage>
</organism>
<reference evidence="1 2" key="1">
    <citation type="submission" date="2019-09" db="EMBL/GenBank/DDBJ databases">
        <title>Salinarimonas rosea gen. nov., sp. nov., a new member of the a-2 subgroup of the Proteobacteria.</title>
        <authorList>
            <person name="Liu J."/>
        </authorList>
    </citation>
    <scope>NUCLEOTIDE SEQUENCE [LARGE SCALE GENOMIC DNA]</scope>
    <source>
        <strain evidence="1 2">BN140002</strain>
    </source>
</reference>
<proteinExistence type="predicted"/>
<evidence type="ECO:0008006" key="3">
    <source>
        <dbReference type="Google" id="ProtNLM"/>
    </source>
</evidence>
<keyword evidence="2" id="KW-1185">Reference proteome</keyword>
<sequence length="167" mass="18996">MSTTPASSHALRSCPQDFDFLHGSWHVAHRRLKERWVGCEEWDLFQGTSICWPLLAGVANVDEIAMPDRGFSGLTLRSYDLERGLWSLRWINSTRGVVEPPVAGHFEGGRGVFEGDDTDGGRPIRVRFLWDAITPVSARWTQAFSDDGGQRWETNWIMQFTRTEASR</sequence>
<dbReference type="EMBL" id="VUOA01000044">
    <property type="protein sequence ID" value="KAA2234750.1"/>
    <property type="molecule type" value="Genomic_DNA"/>
</dbReference>
<protein>
    <recommendedName>
        <fullName evidence="3">DUF1579 domain-containing protein</fullName>
    </recommendedName>
</protein>
<dbReference type="AlphaFoldDB" id="A0A5B2V8G8"/>
<gene>
    <name evidence="1" type="ORF">F0L46_23050</name>
</gene>